<dbReference type="AlphaFoldDB" id="A0A6A5X1D5"/>
<organism evidence="1 2">
    <name type="scientific">Amniculicola lignicola CBS 123094</name>
    <dbReference type="NCBI Taxonomy" id="1392246"/>
    <lineage>
        <taxon>Eukaryota</taxon>
        <taxon>Fungi</taxon>
        <taxon>Dikarya</taxon>
        <taxon>Ascomycota</taxon>
        <taxon>Pezizomycotina</taxon>
        <taxon>Dothideomycetes</taxon>
        <taxon>Pleosporomycetidae</taxon>
        <taxon>Pleosporales</taxon>
        <taxon>Amniculicolaceae</taxon>
        <taxon>Amniculicola</taxon>
    </lineage>
</organism>
<accession>A0A6A5X1D5</accession>
<sequence length="190" mass="22254">MRRKVIHDFKAEIQDLARRYGVNYITTNIREQVWRKVCMNIGCWSCLVIADGVLLNSRYLEKSSRRMNARNRCTTPPPLDLPRNRVLVFVPLPSDLPQLTGIEEPQLNIYFALSCYLLGMAQWKQHDFGDAMISFELCIRTREKLIRGNDWDPTLAAAMDKFGLVASRWNHPGVERYRARHERMHHAVER</sequence>
<proteinExistence type="predicted"/>
<name>A0A6A5X1D5_9PLEO</name>
<gene>
    <name evidence="1" type="ORF">P154DRAFT_222841</name>
</gene>
<protein>
    <submittedName>
        <fullName evidence="1">Uncharacterized protein</fullName>
    </submittedName>
</protein>
<evidence type="ECO:0000313" key="1">
    <source>
        <dbReference type="EMBL" id="KAF2006691.1"/>
    </source>
</evidence>
<reference evidence="1" key="1">
    <citation type="journal article" date="2020" name="Stud. Mycol.">
        <title>101 Dothideomycetes genomes: a test case for predicting lifestyles and emergence of pathogens.</title>
        <authorList>
            <person name="Haridas S."/>
            <person name="Albert R."/>
            <person name="Binder M."/>
            <person name="Bloem J."/>
            <person name="Labutti K."/>
            <person name="Salamov A."/>
            <person name="Andreopoulos B."/>
            <person name="Baker S."/>
            <person name="Barry K."/>
            <person name="Bills G."/>
            <person name="Bluhm B."/>
            <person name="Cannon C."/>
            <person name="Castanera R."/>
            <person name="Culley D."/>
            <person name="Daum C."/>
            <person name="Ezra D."/>
            <person name="Gonzalez J."/>
            <person name="Henrissat B."/>
            <person name="Kuo A."/>
            <person name="Liang C."/>
            <person name="Lipzen A."/>
            <person name="Lutzoni F."/>
            <person name="Magnuson J."/>
            <person name="Mondo S."/>
            <person name="Nolan M."/>
            <person name="Ohm R."/>
            <person name="Pangilinan J."/>
            <person name="Park H.-J."/>
            <person name="Ramirez L."/>
            <person name="Alfaro M."/>
            <person name="Sun H."/>
            <person name="Tritt A."/>
            <person name="Yoshinaga Y."/>
            <person name="Zwiers L.-H."/>
            <person name="Turgeon B."/>
            <person name="Goodwin S."/>
            <person name="Spatafora J."/>
            <person name="Crous P."/>
            <person name="Grigoriev I."/>
        </authorList>
    </citation>
    <scope>NUCLEOTIDE SEQUENCE</scope>
    <source>
        <strain evidence="1">CBS 123094</strain>
    </source>
</reference>
<dbReference type="EMBL" id="ML977559">
    <property type="protein sequence ID" value="KAF2006691.1"/>
    <property type="molecule type" value="Genomic_DNA"/>
</dbReference>
<dbReference type="Proteomes" id="UP000799779">
    <property type="component" value="Unassembled WGS sequence"/>
</dbReference>
<keyword evidence="2" id="KW-1185">Reference proteome</keyword>
<evidence type="ECO:0000313" key="2">
    <source>
        <dbReference type="Proteomes" id="UP000799779"/>
    </source>
</evidence>